<evidence type="ECO:0000256" key="1">
    <source>
        <dbReference type="SAM" id="Phobius"/>
    </source>
</evidence>
<dbReference type="HOGENOM" id="CLU_1399838_0_0_6"/>
<dbReference type="KEGG" id="eum:ECUMN_0960"/>
<evidence type="ECO:0000313" key="3">
    <source>
        <dbReference type="Proteomes" id="UP000007097"/>
    </source>
</evidence>
<protein>
    <submittedName>
        <fullName evidence="2">Uncharacterized protein</fullName>
    </submittedName>
</protein>
<evidence type="ECO:0000313" key="2">
    <source>
        <dbReference type="EMBL" id="CAR12169.1"/>
    </source>
</evidence>
<feature type="transmembrane region" description="Helical" evidence="1">
    <location>
        <begin position="168"/>
        <end position="190"/>
    </location>
</feature>
<keyword evidence="1" id="KW-0812">Transmembrane</keyword>
<dbReference type="EMBL" id="CU928163">
    <property type="protein sequence ID" value="CAR12169.1"/>
    <property type="molecule type" value="Genomic_DNA"/>
</dbReference>
<keyword evidence="1" id="KW-1133">Transmembrane helix</keyword>
<proteinExistence type="predicted"/>
<dbReference type="AlphaFoldDB" id="B7NAB6"/>
<gene>
    <name evidence="2" type="ordered locus">ECUMN_0960</name>
</gene>
<keyword evidence="1" id="KW-0472">Membrane</keyword>
<sequence length="193" mass="22322">MNILTQYGKEIFALFVPIFTLFINKIFKNGAKICYGELHQYSYLINEPLRNAEGEIVKAKQVVHTKSYAFKNEGKEPATNVEIIFNYPPMYVNIWPSRHYTIKSDAEERQVMLFDYLAPHESIRCEVMSINTDLPALLTVRCKEGIARNITLVPQKLHHPAFIHFCQLLLFLGSVTLIYIVVVFLQWLLLKTG</sequence>
<dbReference type="RefSeq" id="WP_001024067.1">
    <property type="nucleotide sequence ID" value="NC_011751.1"/>
</dbReference>
<reference evidence="3" key="1">
    <citation type="journal article" date="2009" name="PLoS Genet.">
        <title>Organised genome dynamics in the Escherichia coli species results in highly diverse adaptive paths.</title>
        <authorList>
            <person name="Touchon M."/>
            <person name="Hoede C."/>
            <person name="Tenaillon O."/>
            <person name="Barbe V."/>
            <person name="Baeriswyl S."/>
            <person name="Bidet P."/>
            <person name="Bingen E."/>
            <person name="Bonacorsi S."/>
            <person name="Bouchier C."/>
            <person name="Bouvet O."/>
            <person name="Calteau A."/>
            <person name="Chiapello H."/>
            <person name="Clermont O."/>
            <person name="Cruveiller S."/>
            <person name="Danchin A."/>
            <person name="Diard M."/>
            <person name="Dossat C."/>
            <person name="Karoui M.E."/>
            <person name="Frapy E."/>
            <person name="Garry L."/>
            <person name="Ghigo J.M."/>
            <person name="Gilles A.M."/>
            <person name="Johnson J."/>
            <person name="Le Bouguenec C."/>
            <person name="Lescat M."/>
            <person name="Mangenot S."/>
            <person name="Martinez-Jehanne V."/>
            <person name="Matic I."/>
            <person name="Nassif X."/>
            <person name="Oztas S."/>
            <person name="Petit M.A."/>
            <person name="Pichon C."/>
            <person name="Rouy Z."/>
            <person name="Ruf C.S."/>
            <person name="Schneider D."/>
            <person name="Tourret J."/>
            <person name="Vacherie B."/>
            <person name="Vallenet D."/>
            <person name="Medigue C."/>
            <person name="Rocha E.P.C."/>
            <person name="Denamur E."/>
        </authorList>
    </citation>
    <scope>NUCLEOTIDE SEQUENCE [LARGE SCALE GENOMIC DNA]</scope>
    <source>
        <strain evidence="3">UMN026 / ExPEC</strain>
    </source>
</reference>
<organism evidence="2 3">
    <name type="scientific">Escherichia coli O17:K52:H18 (strain UMN026 / ExPEC)</name>
    <dbReference type="NCBI Taxonomy" id="585056"/>
    <lineage>
        <taxon>Bacteria</taxon>
        <taxon>Pseudomonadati</taxon>
        <taxon>Pseudomonadota</taxon>
        <taxon>Gammaproteobacteria</taxon>
        <taxon>Enterobacterales</taxon>
        <taxon>Enterobacteriaceae</taxon>
        <taxon>Escherichia</taxon>
    </lineage>
</organism>
<accession>B7NAB6</accession>
<dbReference type="Proteomes" id="UP000007097">
    <property type="component" value="Chromosome"/>
</dbReference>
<name>B7NAB6_ECOLU</name>